<evidence type="ECO:0000313" key="2">
    <source>
        <dbReference type="Proteomes" id="UP000007875"/>
    </source>
</evidence>
<reference evidence="2" key="1">
    <citation type="submission" date="2003-08" db="EMBL/GenBank/DDBJ databases">
        <authorList>
            <person name="Birren B."/>
            <person name="Nusbaum C."/>
            <person name="Abebe A."/>
            <person name="Abouelleil A."/>
            <person name="Adekoya E."/>
            <person name="Ait-zahra M."/>
            <person name="Allen N."/>
            <person name="Allen T."/>
            <person name="An P."/>
            <person name="Anderson M."/>
            <person name="Anderson S."/>
            <person name="Arachchi H."/>
            <person name="Armbruster J."/>
            <person name="Bachantsang P."/>
            <person name="Baldwin J."/>
            <person name="Barry A."/>
            <person name="Bayul T."/>
            <person name="Blitshsteyn B."/>
            <person name="Bloom T."/>
            <person name="Blye J."/>
            <person name="Boguslavskiy L."/>
            <person name="Borowsky M."/>
            <person name="Boukhgalter B."/>
            <person name="Brunache A."/>
            <person name="Butler J."/>
            <person name="Calixte N."/>
            <person name="Calvo S."/>
            <person name="Camarata J."/>
            <person name="Campo K."/>
            <person name="Chang J."/>
            <person name="Cheshatsang Y."/>
            <person name="Citroen M."/>
            <person name="Collymore A."/>
            <person name="Considine T."/>
            <person name="Cook A."/>
            <person name="Cooke P."/>
            <person name="Corum B."/>
            <person name="Cuomo C."/>
            <person name="David R."/>
            <person name="Dawoe T."/>
            <person name="Degray S."/>
            <person name="Dodge S."/>
            <person name="Dooley K."/>
            <person name="Dorje P."/>
            <person name="Dorjee K."/>
            <person name="Dorris L."/>
            <person name="Duffey N."/>
            <person name="Dupes A."/>
            <person name="Elkins T."/>
            <person name="Engels R."/>
            <person name="Erickson J."/>
            <person name="Farina A."/>
            <person name="Faro S."/>
            <person name="Ferreira P."/>
            <person name="Fischer H."/>
            <person name="Fitzgerald M."/>
            <person name="Foley K."/>
            <person name="Gage D."/>
            <person name="Galagan J."/>
            <person name="Gearin G."/>
            <person name="Gnerre S."/>
            <person name="Gnirke A."/>
            <person name="Goyette A."/>
            <person name="Graham J."/>
            <person name="Grandbois E."/>
            <person name="Gyaltsen K."/>
            <person name="Hafez N."/>
            <person name="Hagopian D."/>
            <person name="Hagos B."/>
            <person name="Hall J."/>
            <person name="Hatcher B."/>
            <person name="Heller A."/>
            <person name="Higgins H."/>
            <person name="Honan T."/>
            <person name="Horn A."/>
            <person name="Houde N."/>
            <person name="Hughes L."/>
            <person name="Hulme W."/>
            <person name="Husby E."/>
            <person name="Iliev I."/>
            <person name="Jaffe D."/>
            <person name="Jones C."/>
            <person name="Kamal M."/>
            <person name="Kamat A."/>
            <person name="Kamvysselis M."/>
            <person name="Karlsson E."/>
            <person name="Kells C."/>
            <person name="Kieu A."/>
            <person name="Kisner P."/>
            <person name="Kodira C."/>
            <person name="Kulbokas E."/>
            <person name="Labutti K."/>
            <person name="Lama D."/>
            <person name="Landers T."/>
            <person name="Leger J."/>
            <person name="Levine S."/>
            <person name="Lewis D."/>
            <person name="Lewis T."/>
            <person name="Lindblad-toh K."/>
            <person name="Liu X."/>
            <person name="Lokyitsang T."/>
            <person name="Lokyitsang Y."/>
            <person name="Lucien O."/>
            <person name="Lui A."/>
            <person name="Ma L.J."/>
            <person name="Mabbitt R."/>
            <person name="Macdonald J."/>
            <person name="Maclean C."/>
            <person name="Major J."/>
            <person name="Manning J."/>
            <person name="Marabella R."/>
            <person name="Maru K."/>
            <person name="Matthews C."/>
            <person name="Mauceli E."/>
            <person name="Mccarthy M."/>
            <person name="Mcdonough S."/>
            <person name="Mcghee T."/>
            <person name="Meldrim J."/>
            <person name="Meneus L."/>
            <person name="Mesirov J."/>
            <person name="Mihalev A."/>
            <person name="Mihova T."/>
            <person name="Mikkelsen T."/>
            <person name="Mlenga V."/>
            <person name="Moru K."/>
            <person name="Mozes J."/>
            <person name="Mulrain L."/>
            <person name="Munson G."/>
            <person name="Naylor J."/>
            <person name="Newes C."/>
            <person name="Nguyen C."/>
            <person name="Nguyen N."/>
            <person name="Nguyen T."/>
            <person name="Nicol R."/>
            <person name="Nielsen C."/>
            <person name="Nizzari M."/>
            <person name="Norbu C."/>
            <person name="Norbu N."/>
            <person name="O'donnell P."/>
            <person name="Okoawo O."/>
            <person name="O'leary S."/>
            <person name="Omotosho B."/>
            <person name="O'neill K."/>
            <person name="Osman S."/>
            <person name="Parker S."/>
            <person name="Perrin D."/>
            <person name="Phunkhang P."/>
            <person name="Piqani B."/>
            <person name="Purcell S."/>
            <person name="Rachupka T."/>
            <person name="Ramasamy U."/>
            <person name="Rameau R."/>
            <person name="Ray V."/>
            <person name="Raymond C."/>
            <person name="Retta R."/>
            <person name="Richardson S."/>
            <person name="Rise C."/>
            <person name="Rodriguez J."/>
            <person name="Rogers J."/>
            <person name="Rogov P."/>
            <person name="Rutman M."/>
            <person name="Schupbach R."/>
            <person name="Seaman C."/>
            <person name="Settipalli S."/>
            <person name="Sharpe T."/>
            <person name="Sheridan J."/>
            <person name="Sherpa N."/>
            <person name="Shi J."/>
            <person name="Smirnov S."/>
            <person name="Smith C."/>
            <person name="Sougnez C."/>
            <person name="Spencer B."/>
            <person name="Stalker J."/>
            <person name="Stange-thomann N."/>
            <person name="Stavropoulos S."/>
            <person name="Stetson K."/>
            <person name="Stone C."/>
            <person name="Stone S."/>
            <person name="Stubbs M."/>
            <person name="Talamas J."/>
            <person name="Tchuinga P."/>
            <person name="Tenzing P."/>
            <person name="Tesfaye S."/>
            <person name="Theodore J."/>
            <person name="Thoulutsang Y."/>
            <person name="Topham K."/>
            <person name="Towey S."/>
            <person name="Tsamla T."/>
            <person name="Tsomo N."/>
            <person name="Vallee D."/>
            <person name="Vassiliev H."/>
            <person name="Venkataraman V."/>
            <person name="Vinson J."/>
            <person name="Vo A."/>
            <person name="Wade C."/>
            <person name="Wang S."/>
            <person name="Wangchuk T."/>
            <person name="Wangdi T."/>
            <person name="Whittaker C."/>
            <person name="Wilkinson J."/>
            <person name="Wu Y."/>
            <person name="Wyman D."/>
            <person name="Yadav S."/>
            <person name="Yang S."/>
            <person name="Yang X."/>
            <person name="Yeager S."/>
            <person name="Yee E."/>
            <person name="Young G."/>
            <person name="Zainoun J."/>
            <person name="Zembeck L."/>
            <person name="Zimmer A."/>
            <person name="Zody M."/>
            <person name="Lander E."/>
        </authorList>
    </citation>
    <scope>NUCLEOTIDE SEQUENCE [LARGE SCALE GENOMIC DNA]</scope>
</reference>
<accession>H2YTE2</accession>
<keyword evidence="2" id="KW-1185">Reference proteome</keyword>
<dbReference type="Ensembl" id="ENSCSAVT00000008712.1">
    <property type="protein sequence ID" value="ENSCSAVP00000008602.1"/>
    <property type="gene ID" value="ENSCSAVG00000005116.1"/>
</dbReference>
<dbReference type="HOGENOM" id="CLU_3361978_0_0_1"/>
<reference evidence="1" key="2">
    <citation type="submission" date="2025-08" db="UniProtKB">
        <authorList>
            <consortium name="Ensembl"/>
        </authorList>
    </citation>
    <scope>IDENTIFICATION</scope>
</reference>
<dbReference type="AlphaFoldDB" id="H2YTE2"/>
<protein>
    <submittedName>
        <fullName evidence="1">Uncharacterized protein</fullName>
    </submittedName>
</protein>
<organism evidence="1 2">
    <name type="scientific">Ciona savignyi</name>
    <name type="common">Pacific transparent sea squirt</name>
    <dbReference type="NCBI Taxonomy" id="51511"/>
    <lineage>
        <taxon>Eukaryota</taxon>
        <taxon>Metazoa</taxon>
        <taxon>Chordata</taxon>
        <taxon>Tunicata</taxon>
        <taxon>Ascidiacea</taxon>
        <taxon>Phlebobranchia</taxon>
        <taxon>Cionidae</taxon>
        <taxon>Ciona</taxon>
    </lineage>
</organism>
<dbReference type="Proteomes" id="UP000007875">
    <property type="component" value="Unassembled WGS sequence"/>
</dbReference>
<evidence type="ECO:0000313" key="1">
    <source>
        <dbReference type="Ensembl" id="ENSCSAVP00000008602.1"/>
    </source>
</evidence>
<sequence>MVISLAMKIGRSSKTALVLFPHVGSYFCDSALFTNH</sequence>
<name>H2YTE2_CIOSA</name>
<reference evidence="1" key="3">
    <citation type="submission" date="2025-09" db="UniProtKB">
        <authorList>
            <consortium name="Ensembl"/>
        </authorList>
    </citation>
    <scope>IDENTIFICATION</scope>
</reference>
<proteinExistence type="predicted"/>
<dbReference type="InParanoid" id="H2YTE2"/>